<protein>
    <submittedName>
        <fullName evidence="1">Uncharacterized protein</fullName>
    </submittedName>
</protein>
<name>A0A6C0BG90_9ZZZZ</name>
<proteinExistence type="predicted"/>
<dbReference type="EMBL" id="MN739159">
    <property type="protein sequence ID" value="QHS91347.1"/>
    <property type="molecule type" value="Genomic_DNA"/>
</dbReference>
<evidence type="ECO:0000313" key="1">
    <source>
        <dbReference type="EMBL" id="QHS91347.1"/>
    </source>
</evidence>
<accession>A0A6C0BG90</accession>
<reference evidence="1" key="1">
    <citation type="journal article" date="2020" name="Nature">
        <title>Giant virus diversity and host interactions through global metagenomics.</title>
        <authorList>
            <person name="Schulz F."/>
            <person name="Roux S."/>
            <person name="Paez-Espino D."/>
            <person name="Jungbluth S."/>
            <person name="Walsh D.A."/>
            <person name="Denef V.J."/>
            <person name="McMahon K.D."/>
            <person name="Konstantinidis K.T."/>
            <person name="Eloe-Fadrosh E.A."/>
            <person name="Kyrpides N.C."/>
            <person name="Woyke T."/>
        </authorList>
    </citation>
    <scope>NUCLEOTIDE SEQUENCE</scope>
    <source>
        <strain evidence="1">GVMAG-M-3300013004-44</strain>
    </source>
</reference>
<dbReference type="AlphaFoldDB" id="A0A6C0BG90"/>
<organism evidence="1">
    <name type="scientific">viral metagenome</name>
    <dbReference type="NCBI Taxonomy" id="1070528"/>
    <lineage>
        <taxon>unclassified sequences</taxon>
        <taxon>metagenomes</taxon>
        <taxon>organismal metagenomes</taxon>
    </lineage>
</organism>
<sequence>MILVHCPHCQQLIEIVELNCRIFRCGILKQTGEQLPPHLPKIECDRLVDVIYGCGKPFRVESDPYVAMICDYL</sequence>